<organism evidence="2 3">
    <name type="scientific">Actinoplanes subglobosus</name>
    <dbReference type="NCBI Taxonomy" id="1547892"/>
    <lineage>
        <taxon>Bacteria</taxon>
        <taxon>Bacillati</taxon>
        <taxon>Actinomycetota</taxon>
        <taxon>Actinomycetes</taxon>
        <taxon>Micromonosporales</taxon>
        <taxon>Micromonosporaceae</taxon>
        <taxon>Actinoplanes</taxon>
    </lineage>
</organism>
<dbReference type="RefSeq" id="WP_378073586.1">
    <property type="nucleotide sequence ID" value="NZ_JBHSBL010000041.1"/>
</dbReference>
<dbReference type="Pfam" id="PF10041">
    <property type="entry name" value="DUF2277"/>
    <property type="match status" value="1"/>
</dbReference>
<evidence type="ECO:0000313" key="3">
    <source>
        <dbReference type="Proteomes" id="UP001595867"/>
    </source>
</evidence>
<evidence type="ECO:0000256" key="1">
    <source>
        <dbReference type="SAM" id="MobiDB-lite"/>
    </source>
</evidence>
<feature type="region of interest" description="Disordered" evidence="1">
    <location>
        <begin position="70"/>
        <end position="89"/>
    </location>
</feature>
<dbReference type="EMBL" id="JBHSBL010000041">
    <property type="protein sequence ID" value="MFC4072714.1"/>
    <property type="molecule type" value="Genomic_DNA"/>
</dbReference>
<comment type="caution">
    <text evidence="2">The sequence shown here is derived from an EMBL/GenBank/DDBJ whole genome shotgun (WGS) entry which is preliminary data.</text>
</comment>
<dbReference type="Proteomes" id="UP001595867">
    <property type="component" value="Unassembled WGS sequence"/>
</dbReference>
<proteinExistence type="predicted"/>
<dbReference type="InterPro" id="IPR018735">
    <property type="entry name" value="DUF2277"/>
</dbReference>
<gene>
    <name evidence="2" type="ORF">ACFO0C_47945</name>
</gene>
<name>A0ABV8JCH1_9ACTN</name>
<accession>A0ABV8JCH1</accession>
<protein>
    <submittedName>
        <fullName evidence="2">DUF2277 domain-containing protein</fullName>
    </submittedName>
</protein>
<sequence>MCRSIHQLHNFEPPATPDEVHAAALQYVRKIAGTARPSQANQAAFDQAVAAVQAATAELLAALVTSAPPRDREVEAAKARARAERRYAS</sequence>
<reference evidence="3" key="1">
    <citation type="journal article" date="2019" name="Int. J. Syst. Evol. Microbiol.">
        <title>The Global Catalogue of Microorganisms (GCM) 10K type strain sequencing project: providing services to taxonomists for standard genome sequencing and annotation.</title>
        <authorList>
            <consortium name="The Broad Institute Genomics Platform"/>
            <consortium name="The Broad Institute Genome Sequencing Center for Infectious Disease"/>
            <person name="Wu L."/>
            <person name="Ma J."/>
        </authorList>
    </citation>
    <scope>NUCLEOTIDE SEQUENCE [LARGE SCALE GENOMIC DNA]</scope>
    <source>
        <strain evidence="3">TBRC 5832</strain>
    </source>
</reference>
<keyword evidence="3" id="KW-1185">Reference proteome</keyword>
<evidence type="ECO:0000313" key="2">
    <source>
        <dbReference type="EMBL" id="MFC4072714.1"/>
    </source>
</evidence>